<sequence>MCILKKYLFRMDKFLFNEVNRLANTKLLGVATQQNITRLDYLHNFLTAISYCAPPLEKEDGFIGIKKQKTIITWFFFFNCGHLKDERAAERFVLYCLWKSIKDKQKATTIDDSFIINNDLSPTGTNGDDSPITETPKRKHDNRQPSSIKKLESYLLQSEDCDLFLTNIPENLKQYAKGIILSSDWSFFHRVLAVWRIVNEDDTILNKYGKQHLLRYATKFMNDDDEDISNTKKEFYILRQIVYLITDPPSQSLFKITLESFGETVKERGLIHRLYDGADERSKVLQIENQYYINAKLMSSEYARMVLECMKKYNYHFKNSSLFSDKSLLQDLFYNDPFNNESIVSNNLIYDTSLDDGRSISNNLNSGSNLPLQYYCTIIHPGHRDGDFEKYNEVKNKLQSVSPQFEFNYIYVAQWIGDTNTFANFYLFFKPSIKQLYTMLKISCSEWEKKYGSCYRGIKD</sequence>
<dbReference type="RefSeq" id="XP_002668127.1">
    <property type="nucleotide sequence ID" value="XM_002668081.1"/>
</dbReference>
<evidence type="ECO:0000313" key="2">
    <source>
        <dbReference type="EMBL" id="EFC35383.1"/>
    </source>
</evidence>
<evidence type="ECO:0000256" key="1">
    <source>
        <dbReference type="SAM" id="MobiDB-lite"/>
    </source>
</evidence>
<feature type="region of interest" description="Disordered" evidence="1">
    <location>
        <begin position="121"/>
        <end position="144"/>
    </location>
</feature>
<feature type="non-terminal residue" evidence="2">
    <location>
        <position position="460"/>
    </location>
</feature>
<evidence type="ECO:0000313" key="3">
    <source>
        <dbReference type="Proteomes" id="UP000006671"/>
    </source>
</evidence>
<accession>D2W6B9</accession>
<dbReference type="KEGG" id="ngr:NAEGRDRAFT_76962"/>
<proteinExistence type="predicted"/>
<dbReference type="Proteomes" id="UP000006671">
    <property type="component" value="Unassembled WGS sequence"/>
</dbReference>
<dbReference type="AlphaFoldDB" id="D2W6B9"/>
<gene>
    <name evidence="2" type="ORF">NAEGRDRAFT_76962</name>
</gene>
<organism evidence="3">
    <name type="scientific">Naegleria gruberi</name>
    <name type="common">Amoeba</name>
    <dbReference type="NCBI Taxonomy" id="5762"/>
    <lineage>
        <taxon>Eukaryota</taxon>
        <taxon>Discoba</taxon>
        <taxon>Heterolobosea</taxon>
        <taxon>Tetramitia</taxon>
        <taxon>Eutetramitia</taxon>
        <taxon>Vahlkampfiidae</taxon>
        <taxon>Naegleria</taxon>
    </lineage>
</organism>
<keyword evidence="3" id="KW-1185">Reference proteome</keyword>
<dbReference type="GeneID" id="8858709"/>
<dbReference type="InParanoid" id="D2W6B9"/>
<name>D2W6B9_NAEGR</name>
<dbReference type="VEuPathDB" id="AmoebaDB:NAEGRDRAFT_76962"/>
<reference evidence="2 3" key="1">
    <citation type="journal article" date="2010" name="Cell">
        <title>The genome of Naegleria gruberi illuminates early eukaryotic versatility.</title>
        <authorList>
            <person name="Fritz-Laylin L.K."/>
            <person name="Prochnik S.E."/>
            <person name="Ginger M.L."/>
            <person name="Dacks J.B."/>
            <person name="Carpenter M.L."/>
            <person name="Field M.C."/>
            <person name="Kuo A."/>
            <person name="Paredez A."/>
            <person name="Chapman J."/>
            <person name="Pham J."/>
            <person name="Shu S."/>
            <person name="Neupane R."/>
            <person name="Cipriano M."/>
            <person name="Mancuso J."/>
            <person name="Tu H."/>
            <person name="Salamov A."/>
            <person name="Lindquist E."/>
            <person name="Shapiro H."/>
            <person name="Lucas S."/>
            <person name="Grigoriev I.V."/>
            <person name="Cande W.Z."/>
            <person name="Fulton C."/>
            <person name="Rokhsar D.S."/>
            <person name="Dawson S.C."/>
        </authorList>
    </citation>
    <scope>NUCLEOTIDE SEQUENCE [LARGE SCALE GENOMIC DNA]</scope>
    <source>
        <strain evidence="2 3">NEG-M</strain>
    </source>
</reference>
<dbReference type="EMBL" id="GG739293">
    <property type="protein sequence ID" value="EFC35383.1"/>
    <property type="molecule type" value="Genomic_DNA"/>
</dbReference>
<protein>
    <submittedName>
        <fullName evidence="2">Predicted protein</fullName>
    </submittedName>
</protein>